<dbReference type="GO" id="GO:0008170">
    <property type="term" value="F:N-methyltransferase activity"/>
    <property type="evidence" value="ECO:0007669"/>
    <property type="project" value="InterPro"/>
</dbReference>
<evidence type="ECO:0000256" key="2">
    <source>
        <dbReference type="ARBA" id="ARBA00022679"/>
    </source>
</evidence>
<dbReference type="PRINTS" id="PR00508">
    <property type="entry name" value="S21N4MTFRASE"/>
</dbReference>
<dbReference type="OrthoDB" id="9816043at2"/>
<evidence type="ECO:0000313" key="6">
    <source>
        <dbReference type="Proteomes" id="UP000184497"/>
    </source>
</evidence>
<sequence>MSEDFLNKITLGDCVDYIPSLDNESVHLLLSDIPYGISLDDWDVLHGNTNSALLGSSPAQHGKSGFKRRGKPINGWSQADRNIGLEYQEWCRKWSSLVYEKMKPGSFAFIFGARRTIHRVINAFEDSGFLLKDTLAWKKGSAHHRAQRVSIVMERRGLTEEAEKWEGWRLGNLAPIWEPIAWFVKPYTIGGTITDNILNHEVGAMNIAECNINNASPTNLLEFAFKKSEDRLHEAQKPIDLIKYLIKLSTREGQVVLDPFMGSGTTAAAALSLNRQFIGFESSKEHWVNASGRIKNSNCEKKADKKTVKQEALF</sequence>
<dbReference type="GO" id="GO:0003677">
    <property type="term" value="F:DNA binding"/>
    <property type="evidence" value="ECO:0007669"/>
    <property type="project" value="InterPro"/>
</dbReference>
<dbReference type="InterPro" id="IPR029063">
    <property type="entry name" value="SAM-dependent_MTases_sf"/>
</dbReference>
<dbReference type="InterPro" id="IPR002941">
    <property type="entry name" value="DNA_methylase_N4/N6"/>
</dbReference>
<dbReference type="EC" id="2.1.1.-" evidence="3"/>
<proteinExistence type="inferred from homology"/>
<gene>
    <name evidence="5" type="ORF">SAMN05216369_3538</name>
</gene>
<dbReference type="GO" id="GO:0032259">
    <property type="term" value="P:methylation"/>
    <property type="evidence" value="ECO:0007669"/>
    <property type="project" value="UniProtKB-KW"/>
</dbReference>
<dbReference type="RefSeq" id="WP_072799884.1">
    <property type="nucleotide sequence ID" value="NZ_FRAQ01000008.1"/>
</dbReference>
<dbReference type="EMBL" id="FRAQ01000008">
    <property type="protein sequence ID" value="SHK90217.1"/>
    <property type="molecule type" value="Genomic_DNA"/>
</dbReference>
<keyword evidence="2 5" id="KW-0808">Transferase</keyword>
<reference evidence="6" key="1">
    <citation type="submission" date="2016-11" db="EMBL/GenBank/DDBJ databases">
        <authorList>
            <person name="Varghese N."/>
            <person name="Submissions S."/>
        </authorList>
    </citation>
    <scope>NUCLEOTIDE SEQUENCE [LARGE SCALE GENOMIC DNA]</scope>
    <source>
        <strain evidence="6">CGMCC 1.10835</strain>
    </source>
</reference>
<evidence type="ECO:0000259" key="4">
    <source>
        <dbReference type="Pfam" id="PF01555"/>
    </source>
</evidence>
<dbReference type="Gene3D" id="3.40.50.150">
    <property type="entry name" value="Vaccinia Virus protein VP39"/>
    <property type="match status" value="1"/>
</dbReference>
<dbReference type="SUPFAM" id="SSF53335">
    <property type="entry name" value="S-adenosyl-L-methionine-dependent methyltransferases"/>
    <property type="match status" value="1"/>
</dbReference>
<dbReference type="AlphaFoldDB" id="A0A1M6W943"/>
<feature type="domain" description="DNA methylase N-4/N-6" evidence="4">
    <location>
        <begin position="26"/>
        <end position="286"/>
    </location>
</feature>
<accession>A0A1M6W943</accession>
<organism evidence="5 6">
    <name type="scientific">Marinobacter antarcticus</name>
    <dbReference type="NCBI Taxonomy" id="564117"/>
    <lineage>
        <taxon>Bacteria</taxon>
        <taxon>Pseudomonadati</taxon>
        <taxon>Pseudomonadota</taxon>
        <taxon>Gammaproteobacteria</taxon>
        <taxon>Pseudomonadales</taxon>
        <taxon>Marinobacteraceae</taxon>
        <taxon>Marinobacter</taxon>
    </lineage>
</organism>
<dbReference type="Pfam" id="PF01555">
    <property type="entry name" value="N6_N4_Mtase"/>
    <property type="match status" value="1"/>
</dbReference>
<dbReference type="STRING" id="564117.SAMN05216369_3538"/>
<evidence type="ECO:0000256" key="1">
    <source>
        <dbReference type="ARBA" id="ARBA00022603"/>
    </source>
</evidence>
<dbReference type="Proteomes" id="UP000184497">
    <property type="component" value="Unassembled WGS sequence"/>
</dbReference>
<dbReference type="InterPro" id="IPR001091">
    <property type="entry name" value="RM_Methyltransferase"/>
</dbReference>
<keyword evidence="6" id="KW-1185">Reference proteome</keyword>
<protein>
    <recommendedName>
        <fullName evidence="3">Methyltransferase</fullName>
        <ecNumber evidence="3">2.1.1.-</ecNumber>
    </recommendedName>
</protein>
<evidence type="ECO:0000313" key="5">
    <source>
        <dbReference type="EMBL" id="SHK90217.1"/>
    </source>
</evidence>
<keyword evidence="1 5" id="KW-0489">Methyltransferase</keyword>
<comment type="similarity">
    <text evidence="3">Belongs to the N(4)/N(6)-methyltransferase family.</text>
</comment>
<name>A0A1M6W943_9GAMM</name>
<evidence type="ECO:0000256" key="3">
    <source>
        <dbReference type="RuleBase" id="RU362026"/>
    </source>
</evidence>